<dbReference type="Proteomes" id="UP001314170">
    <property type="component" value="Unassembled WGS sequence"/>
</dbReference>
<gene>
    <name evidence="1" type="ORF">DCAF_LOCUS19251</name>
</gene>
<dbReference type="AlphaFoldDB" id="A0AAV1S538"/>
<keyword evidence="2" id="KW-1185">Reference proteome</keyword>
<protein>
    <submittedName>
        <fullName evidence="1">Uncharacterized protein</fullName>
    </submittedName>
</protein>
<evidence type="ECO:0000313" key="1">
    <source>
        <dbReference type="EMBL" id="CAK7346574.1"/>
    </source>
</evidence>
<sequence length="72" mass="8344">MVAFWARNNKKPNSHVRVWMHPLALAHLIMYLCPLDPRKISGDLELESGLGVEGTNEYIRNEIQKPAETEWQ</sequence>
<accession>A0AAV1S538</accession>
<organism evidence="1 2">
    <name type="scientific">Dovyalis caffra</name>
    <dbReference type="NCBI Taxonomy" id="77055"/>
    <lineage>
        <taxon>Eukaryota</taxon>
        <taxon>Viridiplantae</taxon>
        <taxon>Streptophyta</taxon>
        <taxon>Embryophyta</taxon>
        <taxon>Tracheophyta</taxon>
        <taxon>Spermatophyta</taxon>
        <taxon>Magnoliopsida</taxon>
        <taxon>eudicotyledons</taxon>
        <taxon>Gunneridae</taxon>
        <taxon>Pentapetalae</taxon>
        <taxon>rosids</taxon>
        <taxon>fabids</taxon>
        <taxon>Malpighiales</taxon>
        <taxon>Salicaceae</taxon>
        <taxon>Flacourtieae</taxon>
        <taxon>Dovyalis</taxon>
    </lineage>
</organism>
<comment type="caution">
    <text evidence="1">The sequence shown here is derived from an EMBL/GenBank/DDBJ whole genome shotgun (WGS) entry which is preliminary data.</text>
</comment>
<name>A0AAV1S538_9ROSI</name>
<dbReference type="EMBL" id="CAWUPB010001173">
    <property type="protein sequence ID" value="CAK7346574.1"/>
    <property type="molecule type" value="Genomic_DNA"/>
</dbReference>
<reference evidence="1 2" key="1">
    <citation type="submission" date="2024-01" db="EMBL/GenBank/DDBJ databases">
        <authorList>
            <person name="Waweru B."/>
        </authorList>
    </citation>
    <scope>NUCLEOTIDE SEQUENCE [LARGE SCALE GENOMIC DNA]</scope>
</reference>
<proteinExistence type="predicted"/>
<evidence type="ECO:0000313" key="2">
    <source>
        <dbReference type="Proteomes" id="UP001314170"/>
    </source>
</evidence>